<dbReference type="Proteomes" id="UP000272729">
    <property type="component" value="Unassembled WGS sequence"/>
</dbReference>
<dbReference type="AlphaFoldDB" id="A0A495X6D9"/>
<comment type="caution">
    <text evidence="1">The sequence shown here is derived from an EMBL/GenBank/DDBJ whole genome shotgun (WGS) entry which is preliminary data.</text>
</comment>
<proteinExistence type="predicted"/>
<evidence type="ECO:0000313" key="2">
    <source>
        <dbReference type="Proteomes" id="UP000272729"/>
    </source>
</evidence>
<keyword evidence="2" id="KW-1185">Reference proteome</keyword>
<gene>
    <name evidence="1" type="ORF">DFJ66_0226</name>
</gene>
<sequence length="171" mass="18993">MRVVFQDTVWVHYGQLSVESDVEIGGEMGECFGGQRNGLLGAAVPGALFLMTGLHTGEVGFTVELHDTEPPLGQEWEDVVEASFRPAGEAALVGWAGEWSEDLDLAETDYRVRYCGLGMDRENAGEPEDPELERYLLQFWPAPPAPDAVVRKTSAQADYWHEYARKQPPPR</sequence>
<organism evidence="1 2">
    <name type="scientific">Saccharothrix variisporea</name>
    <dbReference type="NCBI Taxonomy" id="543527"/>
    <lineage>
        <taxon>Bacteria</taxon>
        <taxon>Bacillati</taxon>
        <taxon>Actinomycetota</taxon>
        <taxon>Actinomycetes</taxon>
        <taxon>Pseudonocardiales</taxon>
        <taxon>Pseudonocardiaceae</taxon>
        <taxon>Saccharothrix</taxon>
    </lineage>
</organism>
<reference evidence="1 2" key="1">
    <citation type="submission" date="2018-10" db="EMBL/GenBank/DDBJ databases">
        <title>Sequencing the genomes of 1000 actinobacteria strains.</title>
        <authorList>
            <person name="Klenk H.-P."/>
        </authorList>
    </citation>
    <scope>NUCLEOTIDE SEQUENCE [LARGE SCALE GENOMIC DNA]</scope>
    <source>
        <strain evidence="1 2">DSM 43911</strain>
    </source>
</reference>
<accession>A0A495X6D9</accession>
<protein>
    <submittedName>
        <fullName evidence="1">Uncharacterized protein</fullName>
    </submittedName>
</protein>
<dbReference type="RefSeq" id="WP_211350918.1">
    <property type="nucleotide sequence ID" value="NZ_JBIUBA010000032.1"/>
</dbReference>
<evidence type="ECO:0000313" key="1">
    <source>
        <dbReference type="EMBL" id="RKT67058.1"/>
    </source>
</evidence>
<dbReference type="EMBL" id="RBXR01000001">
    <property type="protein sequence ID" value="RKT67058.1"/>
    <property type="molecule type" value="Genomic_DNA"/>
</dbReference>
<name>A0A495X6D9_9PSEU</name>